<comment type="caution">
    <text evidence="1">The sequence shown here is derived from an EMBL/GenBank/DDBJ whole genome shotgun (WGS) entry which is preliminary data.</text>
</comment>
<dbReference type="Proteomes" id="UP000318288">
    <property type="component" value="Unassembled WGS sequence"/>
</dbReference>
<dbReference type="AlphaFoldDB" id="A0A5C6EJF7"/>
<keyword evidence="2" id="KW-1185">Reference proteome</keyword>
<proteinExistence type="predicted"/>
<evidence type="ECO:0000313" key="1">
    <source>
        <dbReference type="EMBL" id="TWU48644.1"/>
    </source>
</evidence>
<sequence length="118" mass="12687">MLISRATVIKTILDWPVGGHTNGSNLQVVGGFSMRNNPLVHGNLTEYANAPADFQSVVVLDCTTMMSQVYRDARNRILIVALGDVAFSMPWGRLAIHRAVGAVRGDHASVPGRNKASS</sequence>
<protein>
    <submittedName>
        <fullName evidence="1">Uncharacterized protein</fullName>
    </submittedName>
</protein>
<name>A0A5C6EJF7_9BACT</name>
<evidence type="ECO:0000313" key="2">
    <source>
        <dbReference type="Proteomes" id="UP000318288"/>
    </source>
</evidence>
<gene>
    <name evidence="1" type="ORF">Poly51_45450</name>
</gene>
<organism evidence="1 2">
    <name type="scientific">Rubripirellula tenax</name>
    <dbReference type="NCBI Taxonomy" id="2528015"/>
    <lineage>
        <taxon>Bacteria</taxon>
        <taxon>Pseudomonadati</taxon>
        <taxon>Planctomycetota</taxon>
        <taxon>Planctomycetia</taxon>
        <taxon>Pirellulales</taxon>
        <taxon>Pirellulaceae</taxon>
        <taxon>Rubripirellula</taxon>
    </lineage>
</organism>
<reference evidence="1 2" key="1">
    <citation type="submission" date="2019-02" db="EMBL/GenBank/DDBJ databases">
        <title>Deep-cultivation of Planctomycetes and their phenomic and genomic characterization uncovers novel biology.</title>
        <authorList>
            <person name="Wiegand S."/>
            <person name="Jogler M."/>
            <person name="Boedeker C."/>
            <person name="Pinto D."/>
            <person name="Vollmers J."/>
            <person name="Rivas-Marin E."/>
            <person name="Kohn T."/>
            <person name="Peeters S.H."/>
            <person name="Heuer A."/>
            <person name="Rast P."/>
            <person name="Oberbeckmann S."/>
            <person name="Bunk B."/>
            <person name="Jeske O."/>
            <person name="Meyerdierks A."/>
            <person name="Storesund J.E."/>
            <person name="Kallscheuer N."/>
            <person name="Luecker S."/>
            <person name="Lage O.M."/>
            <person name="Pohl T."/>
            <person name="Merkel B.J."/>
            <person name="Hornburger P."/>
            <person name="Mueller R.-W."/>
            <person name="Bruemmer F."/>
            <person name="Labrenz M."/>
            <person name="Spormann A.M."/>
            <person name="Op Den Camp H."/>
            <person name="Overmann J."/>
            <person name="Amann R."/>
            <person name="Jetten M.S.M."/>
            <person name="Mascher T."/>
            <person name="Medema M.H."/>
            <person name="Devos D.P."/>
            <person name="Kaster A.-K."/>
            <person name="Ovreas L."/>
            <person name="Rohde M."/>
            <person name="Galperin M.Y."/>
            <person name="Jogler C."/>
        </authorList>
    </citation>
    <scope>NUCLEOTIDE SEQUENCE [LARGE SCALE GENOMIC DNA]</scope>
    <source>
        <strain evidence="1 2">Poly51</strain>
    </source>
</reference>
<dbReference type="EMBL" id="SJPW01000006">
    <property type="protein sequence ID" value="TWU48644.1"/>
    <property type="molecule type" value="Genomic_DNA"/>
</dbReference>
<accession>A0A5C6EJF7</accession>